<feature type="signal peptide" evidence="1">
    <location>
        <begin position="1"/>
        <end position="19"/>
    </location>
</feature>
<organism evidence="2 3">
    <name type="scientific">Segniliparus rotundus (strain ATCC BAA-972 / CDC 1076 / CIP 108378 / DSM 44985 / JCM 13578)</name>
    <dbReference type="NCBI Taxonomy" id="640132"/>
    <lineage>
        <taxon>Bacteria</taxon>
        <taxon>Bacillati</taxon>
        <taxon>Actinomycetota</taxon>
        <taxon>Actinomycetes</taxon>
        <taxon>Mycobacteriales</taxon>
        <taxon>Segniliparaceae</taxon>
        <taxon>Segniliparus</taxon>
    </lineage>
</organism>
<dbReference type="InterPro" id="IPR024520">
    <property type="entry name" value="DUF3558"/>
</dbReference>
<reference evidence="2 3" key="1">
    <citation type="journal article" date="2010" name="Stand. Genomic Sci.">
        <title>Complete genome sequence of Segniliparus rotundus type strain (CDC 1076).</title>
        <authorList>
            <person name="Sikorski J."/>
            <person name="Lapidus A."/>
            <person name="Copeland A."/>
            <person name="Misra M."/>
            <person name="Glavina Del Rio T."/>
            <person name="Nolan M."/>
            <person name="Lucas S."/>
            <person name="Chen F."/>
            <person name="Tice H."/>
            <person name="Cheng J.F."/>
            <person name="Jando M."/>
            <person name="Schneider S."/>
            <person name="Bruce D."/>
            <person name="Goodwin L."/>
            <person name="Pitluck S."/>
            <person name="Liolios K."/>
            <person name="Mikhailova N."/>
            <person name="Pati A."/>
            <person name="Ivanova N."/>
            <person name="Mavromatis K."/>
            <person name="Chen A."/>
            <person name="Palaniappan K."/>
            <person name="Chertkov O."/>
            <person name="Land M."/>
            <person name="Hauser L."/>
            <person name="Chang Y.J."/>
            <person name="Jeffries C.D."/>
            <person name="Brettin T."/>
            <person name="Detter J.C."/>
            <person name="Han C."/>
            <person name="Rohde M."/>
            <person name="Goker M."/>
            <person name="Bristow J."/>
            <person name="Eisen J.A."/>
            <person name="Markowitz V."/>
            <person name="Hugenholtz P."/>
            <person name="Kyrpides N.C."/>
            <person name="Klenk H.P."/>
        </authorList>
    </citation>
    <scope>NUCLEOTIDE SEQUENCE [LARGE SCALE GENOMIC DNA]</scope>
    <source>
        <strain evidence="3">ATCC BAA-972 / CDC 1076 / CIP 108378 / DSM 44985 / JCM 13578</strain>
    </source>
</reference>
<dbReference type="STRING" id="640132.Srot_2701"/>
<evidence type="ECO:0000313" key="2">
    <source>
        <dbReference type="EMBL" id="ADG99135.1"/>
    </source>
</evidence>
<dbReference type="Pfam" id="PF12079">
    <property type="entry name" value="DUF3558"/>
    <property type="match status" value="1"/>
</dbReference>
<dbReference type="AlphaFoldDB" id="D6ZCU8"/>
<evidence type="ECO:0000313" key="3">
    <source>
        <dbReference type="Proteomes" id="UP000002247"/>
    </source>
</evidence>
<dbReference type="RefSeq" id="WP_013139584.1">
    <property type="nucleotide sequence ID" value="NC_014168.1"/>
</dbReference>
<evidence type="ECO:0000256" key="1">
    <source>
        <dbReference type="SAM" id="SignalP"/>
    </source>
</evidence>
<keyword evidence="2" id="KW-0449">Lipoprotein</keyword>
<proteinExistence type="predicted"/>
<keyword evidence="3" id="KW-1185">Reference proteome</keyword>
<keyword evidence="1" id="KW-0732">Signal</keyword>
<feature type="chain" id="PRO_5039294358" evidence="1">
    <location>
        <begin position="20"/>
        <end position="176"/>
    </location>
</feature>
<protein>
    <submittedName>
        <fullName evidence="2">Lipoprotein LprC</fullName>
    </submittedName>
</protein>
<gene>
    <name evidence="2" type="ordered locus">Srot_2701</name>
</gene>
<dbReference type="EMBL" id="CP001958">
    <property type="protein sequence ID" value="ADG99135.1"/>
    <property type="molecule type" value="Genomic_DNA"/>
</dbReference>
<dbReference type="PROSITE" id="PS51257">
    <property type="entry name" value="PROKAR_LIPOPROTEIN"/>
    <property type="match status" value="1"/>
</dbReference>
<dbReference type="KEGG" id="srt:Srot_2701"/>
<name>D6ZCU8_SEGRD</name>
<sequence>MSRRALAAALALVAAAATGCGPGSGGAGPTNTTVREQEADPYENLMHECELINEKEMLDVLGMKARFQTFNGAVCRWNVMGGSSALEVTFYWFETGTLDREKETLDFLKYDNQWRDFDGSKGIIAHPAGDASICGSVAKSQTEGIIGWWVQPVFGSGGDSCDSATKLMIKALNTRA</sequence>
<dbReference type="eggNOG" id="COG1188">
    <property type="taxonomic scope" value="Bacteria"/>
</dbReference>
<dbReference type="HOGENOM" id="CLU_128720_0_0_11"/>
<dbReference type="Proteomes" id="UP000002247">
    <property type="component" value="Chromosome"/>
</dbReference>
<dbReference type="OrthoDB" id="4761308at2"/>
<accession>D6ZCU8</accession>